<dbReference type="AlphaFoldDB" id="L0A892"/>
<dbReference type="RefSeq" id="WP_015231192.1">
    <property type="nucleotide sequence ID" value="NC_019789.1"/>
</dbReference>
<keyword evidence="1" id="KW-0614">Plasmid</keyword>
<dbReference type="InterPro" id="IPR012467">
    <property type="entry name" value="DUF1684"/>
</dbReference>
<protein>
    <recommendedName>
        <fullName evidence="3">DUF1684 domain-containing protein</fullName>
    </recommendedName>
</protein>
<accession>L0A892</accession>
<evidence type="ECO:0000313" key="2">
    <source>
        <dbReference type="Proteomes" id="UP000010467"/>
    </source>
</evidence>
<dbReference type="PANTHER" id="PTHR41913">
    <property type="entry name" value="DUF1684 DOMAIN-CONTAINING PROTEIN"/>
    <property type="match status" value="1"/>
</dbReference>
<dbReference type="PATRIC" id="fig|937777.3.peg.3887"/>
<dbReference type="EMBL" id="CP003383">
    <property type="protein sequence ID" value="AFZ69290.1"/>
    <property type="molecule type" value="Genomic_DNA"/>
</dbReference>
<sequence length="172" mass="19067">MDDVAEILKYRQQKDDLFRTRSSPIPQDARASFEGLSYYPPDPAYRVVAPLKRAAGESAVITTSTGETQEFRLYGTARVTLPAGEAELNLYAHPDDKTPVRLFVPFRDATSGPETYGAGRYLEAAVQGNGVILDFNLAYDPYCAYADTWSCPLPPSENWLPFPVRAGEKNPK</sequence>
<keyword evidence="2" id="KW-1185">Reference proteome</keyword>
<name>L0A892_DEIPD</name>
<dbReference type="PANTHER" id="PTHR41913:SF1">
    <property type="entry name" value="DUF1684 DOMAIN-CONTAINING PROTEIN"/>
    <property type="match status" value="1"/>
</dbReference>
<dbReference type="Proteomes" id="UP000010467">
    <property type="component" value="Plasmid pDEIPE01"/>
</dbReference>
<evidence type="ECO:0000313" key="1">
    <source>
        <dbReference type="EMBL" id="AFZ69290.1"/>
    </source>
</evidence>
<gene>
    <name evidence="1" type="ordered locus">Deipe_3875</name>
</gene>
<dbReference type="KEGG" id="dpd:Deipe_3875"/>
<reference evidence="2" key="1">
    <citation type="submission" date="2012-03" db="EMBL/GenBank/DDBJ databases">
        <title>Complete sequence of plasmid 1 of Deinococcus peraridilitoris DSM 19664.</title>
        <authorList>
            <person name="Lucas S."/>
            <person name="Copeland A."/>
            <person name="Lapidus A."/>
            <person name="Glavina del Rio T."/>
            <person name="Dalin E."/>
            <person name="Tice H."/>
            <person name="Bruce D."/>
            <person name="Goodwin L."/>
            <person name="Pitluck S."/>
            <person name="Peters L."/>
            <person name="Mikhailova N."/>
            <person name="Lu M."/>
            <person name="Kyrpides N."/>
            <person name="Mavromatis K."/>
            <person name="Ivanova N."/>
            <person name="Brettin T."/>
            <person name="Detter J.C."/>
            <person name="Han C."/>
            <person name="Larimer F."/>
            <person name="Land M."/>
            <person name="Hauser L."/>
            <person name="Markowitz V."/>
            <person name="Cheng J.-F."/>
            <person name="Hugenholtz P."/>
            <person name="Woyke T."/>
            <person name="Wu D."/>
            <person name="Pukall R."/>
            <person name="Steenblock K."/>
            <person name="Brambilla E."/>
            <person name="Klenk H.-P."/>
            <person name="Eisen J.A."/>
        </authorList>
    </citation>
    <scope>NUCLEOTIDE SEQUENCE [LARGE SCALE GENOMIC DNA]</scope>
    <source>
        <strain evidence="2">DSM 19664 / LMG 22246 / CIP 109416 / KR-200</strain>
        <plasmid evidence="2">Plasmid pDEIPE01</plasmid>
    </source>
</reference>
<evidence type="ECO:0008006" key="3">
    <source>
        <dbReference type="Google" id="ProtNLM"/>
    </source>
</evidence>
<dbReference type="Pfam" id="PF07920">
    <property type="entry name" value="DUF1684"/>
    <property type="match status" value="1"/>
</dbReference>
<geneLocation type="plasmid" evidence="1 2">
    <name>pDEIPE01</name>
</geneLocation>
<proteinExistence type="predicted"/>
<organism evidence="1 2">
    <name type="scientific">Deinococcus peraridilitoris (strain DSM 19664 / LMG 22246 / CIP 109416 / KR-200)</name>
    <dbReference type="NCBI Taxonomy" id="937777"/>
    <lineage>
        <taxon>Bacteria</taxon>
        <taxon>Thermotogati</taxon>
        <taxon>Deinococcota</taxon>
        <taxon>Deinococci</taxon>
        <taxon>Deinococcales</taxon>
        <taxon>Deinococcaceae</taxon>
        <taxon>Deinococcus</taxon>
    </lineage>
</organism>
<dbReference type="HOGENOM" id="CLU_090976_1_0_0"/>